<organism evidence="11 12">
    <name type="scientific">Kuraishia capsulata CBS 1993</name>
    <dbReference type="NCBI Taxonomy" id="1382522"/>
    <lineage>
        <taxon>Eukaryota</taxon>
        <taxon>Fungi</taxon>
        <taxon>Dikarya</taxon>
        <taxon>Ascomycota</taxon>
        <taxon>Saccharomycotina</taxon>
        <taxon>Pichiomycetes</taxon>
        <taxon>Pichiales</taxon>
        <taxon>Pichiaceae</taxon>
        <taxon>Kuraishia</taxon>
    </lineage>
</organism>
<name>W6MLD7_9ASCO</name>
<dbReference type="GO" id="GO:0008270">
    <property type="term" value="F:zinc ion binding"/>
    <property type="evidence" value="ECO:0007669"/>
    <property type="project" value="UniProtKB-KW"/>
</dbReference>
<keyword evidence="6" id="KW-1133">Transmembrane helix</keyword>
<feature type="region of interest" description="Disordered" evidence="9">
    <location>
        <begin position="374"/>
        <end position="401"/>
    </location>
</feature>
<comment type="subcellular location">
    <subcellularLocation>
        <location evidence="1">Membrane</location>
    </subcellularLocation>
</comment>
<dbReference type="PANTHER" id="PTHR46539">
    <property type="entry name" value="E3 UBIQUITIN-PROTEIN LIGASE ATL42"/>
    <property type="match status" value="1"/>
</dbReference>
<keyword evidence="7" id="KW-0472">Membrane</keyword>
<dbReference type="AlphaFoldDB" id="W6MLD7"/>
<keyword evidence="2" id="KW-0812">Transmembrane</keyword>
<dbReference type="STRING" id="1382522.W6MLD7"/>
<evidence type="ECO:0000313" key="11">
    <source>
        <dbReference type="EMBL" id="CDK26923.1"/>
    </source>
</evidence>
<dbReference type="InterPro" id="IPR001841">
    <property type="entry name" value="Znf_RING"/>
</dbReference>
<evidence type="ECO:0000256" key="9">
    <source>
        <dbReference type="SAM" id="MobiDB-lite"/>
    </source>
</evidence>
<evidence type="ECO:0000256" key="7">
    <source>
        <dbReference type="ARBA" id="ARBA00023136"/>
    </source>
</evidence>
<evidence type="ECO:0000256" key="4">
    <source>
        <dbReference type="ARBA" id="ARBA00022771"/>
    </source>
</evidence>
<accession>W6MLD7</accession>
<dbReference type="PANTHER" id="PTHR46539:SF1">
    <property type="entry name" value="E3 UBIQUITIN-PROTEIN LIGASE ATL42"/>
    <property type="match status" value="1"/>
</dbReference>
<reference evidence="11" key="2">
    <citation type="submission" date="2014-02" db="EMBL/GenBank/DDBJ databases">
        <title>Complete DNA sequence of /Kuraishia capsulata/ illustrates novel genomic features among budding yeasts (/Saccharomycotina/).</title>
        <authorList>
            <person name="Morales L."/>
            <person name="Noel B."/>
            <person name="Porcel B."/>
            <person name="Marcet-Houben M."/>
            <person name="Hullo M-F."/>
            <person name="Sacerdot C."/>
            <person name="Tekaia F."/>
            <person name="Leh-Louis V."/>
            <person name="Despons L."/>
            <person name="Khanna V."/>
            <person name="Aury J-M."/>
            <person name="Barbe V."/>
            <person name="Couloux A."/>
            <person name="Labadie K."/>
            <person name="Pelletier E."/>
            <person name="Souciet J-L."/>
            <person name="Boekhout T."/>
            <person name="Gabaldon T."/>
            <person name="Wincker P."/>
            <person name="Dujon B."/>
        </authorList>
    </citation>
    <scope>NUCLEOTIDE SEQUENCE</scope>
    <source>
        <strain evidence="11">CBS 1993</strain>
    </source>
</reference>
<keyword evidence="5" id="KW-0862">Zinc</keyword>
<keyword evidence="3" id="KW-0479">Metal-binding</keyword>
<dbReference type="Gene3D" id="3.30.40.10">
    <property type="entry name" value="Zinc/RING finger domain, C3HC4 (zinc finger)"/>
    <property type="match status" value="1"/>
</dbReference>
<dbReference type="InterPro" id="IPR013083">
    <property type="entry name" value="Znf_RING/FYVE/PHD"/>
</dbReference>
<evidence type="ECO:0000256" key="3">
    <source>
        <dbReference type="ARBA" id="ARBA00022723"/>
    </source>
</evidence>
<dbReference type="HOGENOM" id="CLU_445538_0_0_1"/>
<dbReference type="PROSITE" id="PS50089">
    <property type="entry name" value="ZF_RING_2"/>
    <property type="match status" value="1"/>
</dbReference>
<dbReference type="OrthoDB" id="3994356at2759"/>
<evidence type="ECO:0000256" key="8">
    <source>
        <dbReference type="PROSITE-ProRule" id="PRU00175"/>
    </source>
</evidence>
<feature type="region of interest" description="Disordered" evidence="9">
    <location>
        <begin position="61"/>
        <end position="139"/>
    </location>
</feature>
<sequence>MGQTASRTTPVAQPRFSRARRTSRAINHDDVAHSIQGANGSTRRRRRSSIFQNFIDKASDLGLAPTSKASSSKRFRRQSPPADSFVLAGEAAVPSRDRTPRFRGVVGEDDLSDVAESQPLLPRTSGNRQEMHSQGYLSDSEVATEVASPENASFGGRSIELDASTDGDYVSATRASFRSMASTFLPMPSRPPPPAPPSRESAIEDQFRTIQGSLDASLLTQFETLTGLLDVVTITTLRRLVNSDNSTFSRPHEEFDLDRDCYRGQRIDRVLDSTSEETGSSTDDVDTTDRTFSQFLVGLRSENLLARELGRTFMQVNDEQRQQSVPGLPEPASRNMSFFRAFRFDNTELIGFASTSRRFERLIPVLIVGVVGVPSGDRTQQTDENTGDAAGSPQSAAAAAAPDTAQVFSSESAFDTVLPTSSQRTWIVIVMAQYYPLNDPALQSMPEFVNILLEYAVSTDSDGFTASTDNDISRALRVRPGLPPLNRQVSELPPETEAFRESLRTLLERVRCVKHLTREELDKASDSVFKVRFAKDDTVAEFSPDDETMKVKVYDEDERCPICLTDYVENDLGRALPKCKHEFHKACIDEWLLQGDNSCPICRGKGIEVGMVI</sequence>
<feature type="compositionally biased region" description="Polar residues" evidence="9">
    <location>
        <begin position="1"/>
        <end position="11"/>
    </location>
</feature>
<dbReference type="GeneID" id="34520307"/>
<dbReference type="SUPFAM" id="SSF57850">
    <property type="entry name" value="RING/U-box"/>
    <property type="match status" value="1"/>
</dbReference>
<dbReference type="CDD" id="cd16461">
    <property type="entry name" value="RING-H2_EL5-like"/>
    <property type="match status" value="1"/>
</dbReference>
<protein>
    <recommendedName>
        <fullName evidence="10">RING-type domain-containing protein</fullName>
    </recommendedName>
</protein>
<proteinExistence type="predicted"/>
<dbReference type="SMART" id="SM00184">
    <property type="entry name" value="RING"/>
    <property type="match status" value="1"/>
</dbReference>
<dbReference type="EMBL" id="HG793127">
    <property type="protein sequence ID" value="CDK26923.1"/>
    <property type="molecule type" value="Genomic_DNA"/>
</dbReference>
<feature type="compositionally biased region" description="Low complexity" evidence="9">
    <location>
        <begin position="387"/>
        <end position="401"/>
    </location>
</feature>
<feature type="domain" description="RING-type" evidence="10">
    <location>
        <begin position="560"/>
        <end position="603"/>
    </location>
</feature>
<dbReference type="RefSeq" id="XP_022458919.1">
    <property type="nucleotide sequence ID" value="XM_022603189.1"/>
</dbReference>
<evidence type="ECO:0000259" key="10">
    <source>
        <dbReference type="PROSITE" id="PS50089"/>
    </source>
</evidence>
<evidence type="ECO:0000313" key="12">
    <source>
        <dbReference type="Proteomes" id="UP000019384"/>
    </source>
</evidence>
<dbReference type="GO" id="GO:0016020">
    <property type="term" value="C:membrane"/>
    <property type="evidence" value="ECO:0007669"/>
    <property type="project" value="UniProtKB-SubCell"/>
</dbReference>
<keyword evidence="12" id="KW-1185">Reference proteome</keyword>
<dbReference type="Pfam" id="PF13639">
    <property type="entry name" value="zf-RING_2"/>
    <property type="match status" value="1"/>
</dbReference>
<feature type="region of interest" description="Disordered" evidence="9">
    <location>
        <begin position="1"/>
        <end position="47"/>
    </location>
</feature>
<keyword evidence="4 8" id="KW-0863">Zinc-finger</keyword>
<dbReference type="Proteomes" id="UP000019384">
    <property type="component" value="Unassembled WGS sequence"/>
</dbReference>
<gene>
    <name evidence="11" type="ORF">KUCA_T00002900001</name>
</gene>
<reference evidence="11" key="1">
    <citation type="submission" date="2013-12" db="EMBL/GenBank/DDBJ databases">
        <authorList>
            <person name="Genoscope - CEA"/>
        </authorList>
    </citation>
    <scope>NUCLEOTIDE SEQUENCE</scope>
    <source>
        <strain evidence="11">CBS 1993</strain>
    </source>
</reference>
<evidence type="ECO:0000256" key="5">
    <source>
        <dbReference type="ARBA" id="ARBA00022833"/>
    </source>
</evidence>
<evidence type="ECO:0000256" key="6">
    <source>
        <dbReference type="ARBA" id="ARBA00022989"/>
    </source>
</evidence>
<evidence type="ECO:0000256" key="2">
    <source>
        <dbReference type="ARBA" id="ARBA00022692"/>
    </source>
</evidence>
<evidence type="ECO:0000256" key="1">
    <source>
        <dbReference type="ARBA" id="ARBA00004370"/>
    </source>
</evidence>